<evidence type="ECO:0000256" key="1">
    <source>
        <dbReference type="SAM" id="MobiDB-lite"/>
    </source>
</evidence>
<accession>A0A8A1MH95</accession>
<reference evidence="2" key="1">
    <citation type="submission" date="2021-01" db="EMBL/GenBank/DDBJ databases">
        <title>Chromosome-level genome assembly of a human fungal pathogen reveals clustering of transcriptionally co-regulated genes.</title>
        <authorList>
            <person name="Voorhies M."/>
            <person name="Cohen S."/>
            <person name="Shea T.P."/>
            <person name="Petrus S."/>
            <person name="Munoz J.F."/>
            <person name="Poplawski S."/>
            <person name="Goldman W.E."/>
            <person name="Michael T."/>
            <person name="Cuomo C.A."/>
            <person name="Sil A."/>
            <person name="Beyhan S."/>
        </authorList>
    </citation>
    <scope>NUCLEOTIDE SEQUENCE</scope>
    <source>
        <strain evidence="2">WU24</strain>
    </source>
</reference>
<feature type="compositionally biased region" description="Basic and acidic residues" evidence="1">
    <location>
        <begin position="1"/>
        <end position="10"/>
    </location>
</feature>
<name>A0A8A1MH95_AJECA</name>
<dbReference type="Proteomes" id="UP000663671">
    <property type="component" value="Chromosome 1"/>
</dbReference>
<dbReference type="VEuPathDB" id="FungiDB:I7I51_01003"/>
<sequence length="132" mass="14974">MVPQPQDHHSSPLLPHCYGKQEPRIQHPRGKARIPKHWRQRNAMATAKEIPWRLHCDVDPAWLSTALIYWTSPDAFETWWCSVDEVLNGGDKASDVRTARKPMAMWDMGLGKSSLDFDSVIGPSSVEDGIEL</sequence>
<dbReference type="AlphaFoldDB" id="A0A8A1MH95"/>
<dbReference type="EMBL" id="CP069114">
    <property type="protein sequence ID" value="QSS63942.1"/>
    <property type="molecule type" value="Genomic_DNA"/>
</dbReference>
<feature type="non-terminal residue" evidence="2">
    <location>
        <position position="1"/>
    </location>
</feature>
<gene>
    <name evidence="2" type="ORF">I7I51_01003</name>
</gene>
<protein>
    <submittedName>
        <fullName evidence="2">Uncharacterized protein</fullName>
    </submittedName>
</protein>
<evidence type="ECO:0000313" key="3">
    <source>
        <dbReference type="Proteomes" id="UP000663671"/>
    </source>
</evidence>
<proteinExistence type="predicted"/>
<organism evidence="2 3">
    <name type="scientific">Ajellomyces capsulatus</name>
    <name type="common">Darling's disease fungus</name>
    <name type="synonym">Histoplasma capsulatum</name>
    <dbReference type="NCBI Taxonomy" id="5037"/>
    <lineage>
        <taxon>Eukaryota</taxon>
        <taxon>Fungi</taxon>
        <taxon>Dikarya</taxon>
        <taxon>Ascomycota</taxon>
        <taxon>Pezizomycotina</taxon>
        <taxon>Eurotiomycetes</taxon>
        <taxon>Eurotiomycetidae</taxon>
        <taxon>Onygenales</taxon>
        <taxon>Ajellomycetaceae</taxon>
        <taxon>Histoplasma</taxon>
    </lineage>
</organism>
<feature type="region of interest" description="Disordered" evidence="1">
    <location>
        <begin position="1"/>
        <end position="32"/>
    </location>
</feature>
<evidence type="ECO:0000313" key="2">
    <source>
        <dbReference type="EMBL" id="QSS63942.1"/>
    </source>
</evidence>